<feature type="transmembrane region" description="Helical" evidence="6">
    <location>
        <begin position="380"/>
        <end position="403"/>
    </location>
</feature>
<evidence type="ECO:0000256" key="5">
    <source>
        <dbReference type="ARBA" id="ARBA00023136"/>
    </source>
</evidence>
<proteinExistence type="predicted"/>
<dbReference type="GO" id="GO:0015658">
    <property type="term" value="F:branched-chain amino acid transmembrane transporter activity"/>
    <property type="evidence" value="ECO:0007669"/>
    <property type="project" value="InterPro"/>
</dbReference>
<accession>A0A382CI41</accession>
<dbReference type="EMBL" id="UINC01034445">
    <property type="protein sequence ID" value="SVB25291.1"/>
    <property type="molecule type" value="Genomic_DNA"/>
</dbReference>
<dbReference type="InterPro" id="IPR001851">
    <property type="entry name" value="ABC_transp_permease"/>
</dbReference>
<gene>
    <name evidence="7" type="ORF">METZ01_LOCUS178145</name>
</gene>
<evidence type="ECO:0000256" key="2">
    <source>
        <dbReference type="ARBA" id="ARBA00022475"/>
    </source>
</evidence>
<protein>
    <submittedName>
        <fullName evidence="7">Uncharacterized protein</fullName>
    </submittedName>
</protein>
<feature type="transmembrane region" description="Helical" evidence="6">
    <location>
        <begin position="333"/>
        <end position="354"/>
    </location>
</feature>
<keyword evidence="4 6" id="KW-1133">Transmembrane helix</keyword>
<evidence type="ECO:0000256" key="4">
    <source>
        <dbReference type="ARBA" id="ARBA00022989"/>
    </source>
</evidence>
<dbReference type="AlphaFoldDB" id="A0A382CI41"/>
<reference evidence="7" key="1">
    <citation type="submission" date="2018-05" db="EMBL/GenBank/DDBJ databases">
        <authorList>
            <person name="Lanie J.A."/>
            <person name="Ng W.-L."/>
            <person name="Kazmierczak K.M."/>
            <person name="Andrzejewski T.M."/>
            <person name="Davidsen T.M."/>
            <person name="Wayne K.J."/>
            <person name="Tettelin H."/>
            <person name="Glass J.I."/>
            <person name="Rusch D."/>
            <person name="Podicherti R."/>
            <person name="Tsui H.-C.T."/>
            <person name="Winkler M.E."/>
        </authorList>
    </citation>
    <scope>NUCLEOTIDE SEQUENCE</scope>
</reference>
<dbReference type="GO" id="GO:0005886">
    <property type="term" value="C:plasma membrane"/>
    <property type="evidence" value="ECO:0007669"/>
    <property type="project" value="UniProtKB-SubCell"/>
</dbReference>
<sequence>FDHFTFGNHERIEVVVVSGEDLKKVEQGLDGLQKKQAQIVGTSMSASEASKMLEEEFADDLGQLTKAVGHLPPDVGTSLRGVDKKRAACVVALDEEGNATQARDTLDELGFVLDEARAAVKQALLDRPDRLKEVQMTLERRRKEKRATVTKEIDGKLYVHRNFKLTDGNETAPKAEGMELEIPFGGQDPDRSYVLALEQRGVDEEWEVALNDQHIGNLKRGPPQDIRLSVPRGMLKESENNLTIRPASTHLILNTIEIGRIRLTGDVPPLGGTLEQKGNNFLSVPEFGVNLNKDYNDLVIHADPADADKNVELQDWASVNYLGPRVEGGSVKLILYLLTVLALFGSYFLCRWIVRSRLGRVLVAIRDDESTLRFFGYRPYVYKLFAFCVAAVLAGLGGMLYVPQMTITTPRDMEAAMSILIVVWVAVGGRGTLVGAILGALIVNLLHNYFTSEHDFLLFTWKSDYWQFILGGLFVSVVLFFPQGLMSLPEKFGLSQKIANLWAKLIHGRQS</sequence>
<dbReference type="Pfam" id="PF02653">
    <property type="entry name" value="BPD_transp_2"/>
    <property type="match status" value="1"/>
</dbReference>
<dbReference type="PANTHER" id="PTHR30482:SF4">
    <property type="entry name" value="SLR1201 PROTEIN"/>
    <property type="match status" value="1"/>
</dbReference>
<comment type="subcellular location">
    <subcellularLocation>
        <location evidence="1">Cell membrane</location>
        <topology evidence="1">Multi-pass membrane protein</topology>
    </subcellularLocation>
</comment>
<organism evidence="7">
    <name type="scientific">marine metagenome</name>
    <dbReference type="NCBI Taxonomy" id="408172"/>
    <lineage>
        <taxon>unclassified sequences</taxon>
        <taxon>metagenomes</taxon>
        <taxon>ecological metagenomes</taxon>
    </lineage>
</organism>
<evidence type="ECO:0000313" key="7">
    <source>
        <dbReference type="EMBL" id="SVB25291.1"/>
    </source>
</evidence>
<feature type="transmembrane region" description="Helical" evidence="6">
    <location>
        <begin position="465"/>
        <end position="488"/>
    </location>
</feature>
<feature type="transmembrane region" description="Helical" evidence="6">
    <location>
        <begin position="415"/>
        <end position="445"/>
    </location>
</feature>
<dbReference type="PANTHER" id="PTHR30482">
    <property type="entry name" value="HIGH-AFFINITY BRANCHED-CHAIN AMINO ACID TRANSPORT SYSTEM PERMEASE"/>
    <property type="match status" value="1"/>
</dbReference>
<evidence type="ECO:0000256" key="3">
    <source>
        <dbReference type="ARBA" id="ARBA00022692"/>
    </source>
</evidence>
<keyword evidence="5 6" id="KW-0472">Membrane</keyword>
<evidence type="ECO:0000256" key="6">
    <source>
        <dbReference type="SAM" id="Phobius"/>
    </source>
</evidence>
<evidence type="ECO:0000256" key="1">
    <source>
        <dbReference type="ARBA" id="ARBA00004651"/>
    </source>
</evidence>
<feature type="non-terminal residue" evidence="7">
    <location>
        <position position="1"/>
    </location>
</feature>
<keyword evidence="2" id="KW-1003">Cell membrane</keyword>
<dbReference type="CDD" id="cd06581">
    <property type="entry name" value="TM_PBP1_LivM_like"/>
    <property type="match status" value="1"/>
</dbReference>
<dbReference type="InterPro" id="IPR043428">
    <property type="entry name" value="LivM-like"/>
</dbReference>
<name>A0A382CI41_9ZZZZ</name>
<keyword evidence="3 6" id="KW-0812">Transmembrane</keyword>